<dbReference type="EC" id="1.3.1.48" evidence="4"/>
<dbReference type="CDD" id="cd08294">
    <property type="entry name" value="leukotriene_B4_DH_like"/>
    <property type="match status" value="1"/>
</dbReference>
<evidence type="ECO:0000256" key="21">
    <source>
        <dbReference type="ARBA" id="ARBA00047617"/>
    </source>
</evidence>
<reference evidence="37" key="1">
    <citation type="submission" date="2015-02" db="EMBL/GenBank/DDBJ databases">
        <title>Genome sequencing for Strongylocentrotus purpuratus.</title>
        <authorList>
            <person name="Murali S."/>
            <person name="Liu Y."/>
            <person name="Vee V."/>
            <person name="English A."/>
            <person name="Wang M."/>
            <person name="Skinner E."/>
            <person name="Han Y."/>
            <person name="Muzny D.M."/>
            <person name="Worley K.C."/>
            <person name="Gibbs R.A."/>
        </authorList>
    </citation>
    <scope>NUCLEOTIDE SEQUENCE</scope>
</reference>
<evidence type="ECO:0000256" key="23">
    <source>
        <dbReference type="ARBA" id="ARBA00047871"/>
    </source>
</evidence>
<dbReference type="GeneID" id="755830"/>
<dbReference type="InterPro" id="IPR045010">
    <property type="entry name" value="MDR_fam"/>
</dbReference>
<evidence type="ECO:0000256" key="22">
    <source>
        <dbReference type="ARBA" id="ARBA00047742"/>
    </source>
</evidence>
<dbReference type="Pfam" id="PF00107">
    <property type="entry name" value="ADH_zinc_N"/>
    <property type="match status" value="1"/>
</dbReference>
<dbReference type="Proteomes" id="UP000007110">
    <property type="component" value="Unassembled WGS sequence"/>
</dbReference>
<evidence type="ECO:0000256" key="7">
    <source>
        <dbReference type="ARBA" id="ARBA00022490"/>
    </source>
</evidence>
<dbReference type="Pfam" id="PF16884">
    <property type="entry name" value="ADH_N_2"/>
    <property type="match status" value="1"/>
</dbReference>
<comment type="subcellular location">
    <subcellularLocation>
        <location evidence="1">Cytoplasm</location>
    </subcellularLocation>
</comment>
<dbReference type="InterPro" id="IPR041694">
    <property type="entry name" value="ADH_N_2"/>
</dbReference>
<evidence type="ECO:0000256" key="25">
    <source>
        <dbReference type="ARBA" id="ARBA00047903"/>
    </source>
</evidence>
<evidence type="ECO:0000256" key="30">
    <source>
        <dbReference type="ARBA" id="ARBA00048953"/>
    </source>
</evidence>
<dbReference type="OrthoDB" id="809632at2759"/>
<dbReference type="SUPFAM" id="SSF50129">
    <property type="entry name" value="GroES-like"/>
    <property type="match status" value="2"/>
</dbReference>
<evidence type="ECO:0000256" key="16">
    <source>
        <dbReference type="ARBA" id="ARBA00031851"/>
    </source>
</evidence>
<feature type="domain" description="Enoyl reductase (ER)" evidence="35">
    <location>
        <begin position="16"/>
        <end position="325"/>
    </location>
</feature>
<dbReference type="InParanoid" id="A0A7M7P3F2"/>
<evidence type="ECO:0000256" key="14">
    <source>
        <dbReference type="ARBA" id="ARBA00023098"/>
    </source>
</evidence>
<comment type="catalytic activity">
    <reaction evidence="34">
        <text>hexanal + NADP(+) = (E)-hex-2-enal + NADPH + H(+)</text>
        <dbReference type="Rhea" id="RHEA:50776"/>
        <dbReference type="ChEBI" id="CHEBI:15378"/>
        <dbReference type="ChEBI" id="CHEBI:28913"/>
        <dbReference type="ChEBI" id="CHEBI:57783"/>
        <dbReference type="ChEBI" id="CHEBI:58349"/>
        <dbReference type="ChEBI" id="CHEBI:88528"/>
    </reaction>
    <physiologicalReaction direction="right-to-left" evidence="34">
        <dbReference type="Rhea" id="RHEA:50778"/>
    </physiologicalReaction>
</comment>
<proteinExistence type="inferred from homology"/>
<comment type="catalytic activity">
    <reaction evidence="27">
        <text>13,14-dihydro-15-oxo-PGF2alpha + NADP(+) = 15-oxoprostaglandin F2alpha + NADPH + H(+)</text>
        <dbReference type="Rhea" id="RHEA:50588"/>
        <dbReference type="ChEBI" id="CHEBI:15378"/>
        <dbReference type="ChEBI" id="CHEBI:57783"/>
        <dbReference type="ChEBI" id="CHEBI:58349"/>
        <dbReference type="ChEBI" id="CHEBI:133374"/>
        <dbReference type="ChEBI" id="CHEBI:133409"/>
    </reaction>
    <physiologicalReaction direction="right-to-left" evidence="27">
        <dbReference type="Rhea" id="RHEA:50590"/>
    </physiologicalReaction>
</comment>
<evidence type="ECO:0000256" key="34">
    <source>
        <dbReference type="ARBA" id="ARBA00049368"/>
    </source>
</evidence>
<keyword evidence="14" id="KW-0443">Lipid metabolism</keyword>
<evidence type="ECO:0000256" key="33">
    <source>
        <dbReference type="ARBA" id="ARBA00049179"/>
    </source>
</evidence>
<dbReference type="SUPFAM" id="SSF51735">
    <property type="entry name" value="NAD(P)-binding Rossmann-fold domains"/>
    <property type="match status" value="1"/>
</dbReference>
<comment type="catalytic activity">
    <reaction evidence="32">
        <text>13,14-dihydro-15-oxo-prostaglandin E1 + NADP(+) = 15-oxoprostaglandin E1 + NADPH + H(+)</text>
        <dbReference type="Rhea" id="RHEA:50584"/>
        <dbReference type="ChEBI" id="CHEBI:15378"/>
        <dbReference type="ChEBI" id="CHEBI:57401"/>
        <dbReference type="ChEBI" id="CHEBI:57783"/>
        <dbReference type="ChEBI" id="CHEBI:58349"/>
        <dbReference type="ChEBI" id="CHEBI:133408"/>
    </reaction>
    <physiologicalReaction direction="right-to-left" evidence="32">
        <dbReference type="Rhea" id="RHEA:50586"/>
    </physiologicalReaction>
</comment>
<evidence type="ECO:0000256" key="5">
    <source>
        <dbReference type="ARBA" id="ARBA00012410"/>
    </source>
</evidence>
<dbReference type="GO" id="GO:0032440">
    <property type="term" value="F:2-alkenal reductase [NAD(P)H] activity"/>
    <property type="evidence" value="ECO:0007669"/>
    <property type="project" value="UniProtKB-EC"/>
</dbReference>
<dbReference type="FunFam" id="3.40.50.720:FF:000121">
    <property type="entry name" value="Prostaglandin reductase 2"/>
    <property type="match status" value="1"/>
</dbReference>
<protein>
    <recommendedName>
        <fullName evidence="6">Prostaglandin reductase 1</fullName>
        <ecNumber evidence="4">1.3.1.48</ecNumber>
        <ecNumber evidence="5">1.3.1.74</ecNumber>
    </recommendedName>
    <alternativeName>
        <fullName evidence="19">15-oxoprostaglandin 13-reductase</fullName>
    </alternativeName>
    <alternativeName>
        <fullName evidence="17">Dithiolethione-inducible gene 1 protein</fullName>
    </alternativeName>
    <alternativeName>
        <fullName evidence="16">Leukotriene B4 12-hydroxydehydrogenase</fullName>
    </alternativeName>
    <alternativeName>
        <fullName evidence="18">NAD(P)H-dependent alkenal/one oxidoreductase</fullName>
    </alternativeName>
</protein>
<evidence type="ECO:0000256" key="17">
    <source>
        <dbReference type="ARBA" id="ARBA00032255"/>
    </source>
</evidence>
<evidence type="ECO:0000256" key="6">
    <source>
        <dbReference type="ARBA" id="ARBA00020651"/>
    </source>
</evidence>
<evidence type="ECO:0000256" key="10">
    <source>
        <dbReference type="ARBA" id="ARBA00022832"/>
    </source>
</evidence>
<keyword evidence="37" id="KW-1185">Reference proteome</keyword>
<evidence type="ECO:0000256" key="4">
    <source>
        <dbReference type="ARBA" id="ARBA00011981"/>
    </source>
</evidence>
<dbReference type="GO" id="GO:0005737">
    <property type="term" value="C:cytoplasm"/>
    <property type="evidence" value="ECO:0007669"/>
    <property type="project" value="UniProtKB-SubCell"/>
</dbReference>
<evidence type="ECO:0000256" key="3">
    <source>
        <dbReference type="ARBA" id="ARBA00011852"/>
    </source>
</evidence>
<comment type="catalytic activity">
    <reaction evidence="25">
        <text>dodecanal + NADP(+) = (2E)-dodecenal + NADPH + H(+)</text>
        <dbReference type="Rhea" id="RHEA:50784"/>
        <dbReference type="ChEBI" id="CHEBI:15378"/>
        <dbReference type="ChEBI" id="CHEBI:27836"/>
        <dbReference type="ChEBI" id="CHEBI:57783"/>
        <dbReference type="ChEBI" id="CHEBI:58349"/>
        <dbReference type="ChEBI" id="CHEBI:133741"/>
    </reaction>
    <physiologicalReaction direction="right-to-left" evidence="25">
        <dbReference type="Rhea" id="RHEA:50786"/>
    </physiologicalReaction>
</comment>
<evidence type="ECO:0000256" key="15">
    <source>
        <dbReference type="ARBA" id="ARBA00023278"/>
    </source>
</evidence>
<dbReference type="InterPro" id="IPR014190">
    <property type="entry name" value="PTGR1"/>
</dbReference>
<comment type="catalytic activity">
    <reaction evidence="28">
        <text>4-hydroxynonanal + NADP(+) = (E)-4-hydroxynon-2-enal + NADPH + H(+)</text>
        <dbReference type="Rhea" id="RHEA:64736"/>
        <dbReference type="ChEBI" id="CHEBI:15378"/>
        <dbReference type="ChEBI" id="CHEBI:57783"/>
        <dbReference type="ChEBI" id="CHEBI:58349"/>
        <dbReference type="ChEBI" id="CHEBI:58968"/>
        <dbReference type="ChEBI" id="CHEBI:156112"/>
    </reaction>
    <physiologicalReaction direction="right-to-left" evidence="28">
        <dbReference type="Rhea" id="RHEA:64738"/>
    </physiologicalReaction>
</comment>
<dbReference type="PANTHER" id="PTHR43205:SF7">
    <property type="entry name" value="PROSTAGLANDIN REDUCTASE 1"/>
    <property type="match status" value="1"/>
</dbReference>
<dbReference type="Gene3D" id="3.40.50.720">
    <property type="entry name" value="NAD(P)-binding Rossmann-like Domain"/>
    <property type="match status" value="1"/>
</dbReference>
<comment type="catalytic activity">
    <reaction evidence="23">
        <text>leukotriene B4 + NADP(+) = 12-oxo-leukotriene B4 + NADPH + H(+)</text>
        <dbReference type="Rhea" id="RHEA:50608"/>
        <dbReference type="ChEBI" id="CHEBI:15378"/>
        <dbReference type="ChEBI" id="CHEBI:57461"/>
        <dbReference type="ChEBI" id="CHEBI:57783"/>
        <dbReference type="ChEBI" id="CHEBI:58349"/>
        <dbReference type="ChEBI" id="CHEBI:133309"/>
    </reaction>
    <physiologicalReaction direction="left-to-right" evidence="23">
        <dbReference type="Rhea" id="RHEA:50609"/>
    </physiologicalReaction>
</comment>
<evidence type="ECO:0000256" key="24">
    <source>
        <dbReference type="ARBA" id="ARBA00047878"/>
    </source>
</evidence>
<evidence type="ECO:0000256" key="31">
    <source>
        <dbReference type="ARBA" id="ARBA00049068"/>
    </source>
</evidence>
<evidence type="ECO:0000313" key="36">
    <source>
        <dbReference type="EnsemblMetazoa" id="XP_030845243"/>
    </source>
</evidence>
<accession>A0A7M7P3F2</accession>
<evidence type="ECO:0000256" key="18">
    <source>
        <dbReference type="ARBA" id="ARBA00032297"/>
    </source>
</evidence>
<comment type="catalytic activity">
    <reaction evidence="29">
        <text>20-hydroxy-leukotriene B4 + NADP(+) = 12-oxo-20-hydroxy-leukotriene B4 + NADPH + H(+)</text>
        <dbReference type="Rhea" id="RHEA:51208"/>
        <dbReference type="ChEBI" id="CHEBI:15378"/>
        <dbReference type="ChEBI" id="CHEBI:57460"/>
        <dbReference type="ChEBI" id="CHEBI:57783"/>
        <dbReference type="ChEBI" id="CHEBI:58349"/>
        <dbReference type="ChEBI" id="CHEBI:133346"/>
    </reaction>
    <physiologicalReaction direction="left-to-right" evidence="29">
        <dbReference type="Rhea" id="RHEA:51209"/>
    </physiologicalReaction>
</comment>
<dbReference type="InterPro" id="IPR020843">
    <property type="entry name" value="ER"/>
</dbReference>
<keyword evidence="7" id="KW-0963">Cytoplasm</keyword>
<evidence type="ECO:0000256" key="8">
    <source>
        <dbReference type="ARBA" id="ARBA00022501"/>
    </source>
</evidence>
<comment type="catalytic activity">
    <reaction evidence="24">
        <text>13,14-dihydro-15-oxo-prostaglandin F1alpha + NADP(+) = 15-oxoprostaglandin F1alpha + NADPH + H(+)</text>
        <dbReference type="Rhea" id="RHEA:50592"/>
        <dbReference type="ChEBI" id="CHEBI:15378"/>
        <dbReference type="ChEBI" id="CHEBI:57783"/>
        <dbReference type="ChEBI" id="CHEBI:58349"/>
        <dbReference type="ChEBI" id="CHEBI:79072"/>
        <dbReference type="ChEBI" id="CHEBI:133411"/>
    </reaction>
    <physiologicalReaction direction="right-to-left" evidence="24">
        <dbReference type="Rhea" id="RHEA:50594"/>
    </physiologicalReaction>
</comment>
<keyword evidence="13" id="KW-0560">Oxidoreductase</keyword>
<evidence type="ECO:0000256" key="28">
    <source>
        <dbReference type="ARBA" id="ARBA00048387"/>
    </source>
</evidence>
<keyword evidence="12" id="KW-0007">Acetylation</keyword>
<comment type="catalytic activity">
    <reaction evidence="22">
        <text>pentan-2-one + NADP(+) = (E)-pent-3-en-2-one + NADPH + H(+)</text>
        <dbReference type="Rhea" id="RHEA:50788"/>
        <dbReference type="ChEBI" id="CHEBI:15378"/>
        <dbReference type="ChEBI" id="CHEBI:16472"/>
        <dbReference type="ChEBI" id="CHEBI:57783"/>
        <dbReference type="ChEBI" id="CHEBI:58349"/>
        <dbReference type="ChEBI" id="CHEBI:145276"/>
    </reaction>
    <physiologicalReaction direction="right-to-left" evidence="22">
        <dbReference type="Rhea" id="RHEA:50790"/>
    </physiologicalReaction>
</comment>
<dbReference type="KEGG" id="spu:755830"/>
<evidence type="ECO:0000256" key="2">
    <source>
        <dbReference type="ARBA" id="ARBA00010460"/>
    </source>
</evidence>
<dbReference type="EC" id="1.3.1.74" evidence="5"/>
<dbReference type="PANTHER" id="PTHR43205">
    <property type="entry name" value="PROSTAGLANDIN REDUCTASE"/>
    <property type="match status" value="1"/>
</dbReference>
<dbReference type="EnsemblMetazoa" id="XM_030989383">
    <property type="protein sequence ID" value="XP_030845243"/>
    <property type="gene ID" value="LOC755830"/>
</dbReference>
<evidence type="ECO:0000256" key="1">
    <source>
        <dbReference type="ARBA" id="ARBA00004496"/>
    </source>
</evidence>
<comment type="catalytic activity">
    <reaction evidence="30">
        <text>6-trans-leukotriene B4 + NADP(+) = 12-oxo-(5S)-hydroxy-(6E,8E,10E,14Z)-eicosatetraenoate + NADPH + H(+)</text>
        <dbReference type="Rhea" id="RHEA:51204"/>
        <dbReference type="ChEBI" id="CHEBI:15378"/>
        <dbReference type="ChEBI" id="CHEBI:57783"/>
        <dbReference type="ChEBI" id="CHEBI:58349"/>
        <dbReference type="ChEBI" id="CHEBI:90723"/>
        <dbReference type="ChEBI" id="CHEBI:133974"/>
    </reaction>
    <physiologicalReaction direction="left-to-right" evidence="30">
        <dbReference type="Rhea" id="RHEA:51205"/>
    </physiologicalReaction>
</comment>
<comment type="catalytic activity">
    <reaction evidence="26">
        <text>nonan-2-one + NADP(+) = (3E)-nonen-2-one + NADPH + H(+)</text>
        <dbReference type="Rhea" id="RHEA:50616"/>
        <dbReference type="ChEBI" id="CHEBI:15378"/>
        <dbReference type="ChEBI" id="CHEBI:57783"/>
        <dbReference type="ChEBI" id="CHEBI:58349"/>
        <dbReference type="ChEBI" id="CHEBI:77927"/>
        <dbReference type="ChEBI" id="CHEBI:133457"/>
    </reaction>
    <physiologicalReaction direction="right-to-left" evidence="26">
        <dbReference type="Rhea" id="RHEA:50618"/>
    </physiologicalReaction>
</comment>
<reference evidence="36" key="2">
    <citation type="submission" date="2021-01" db="UniProtKB">
        <authorList>
            <consortium name="EnsemblMetazoa"/>
        </authorList>
    </citation>
    <scope>IDENTIFICATION</scope>
</reference>
<evidence type="ECO:0000256" key="19">
    <source>
        <dbReference type="ARBA" id="ARBA00033119"/>
    </source>
</evidence>
<evidence type="ECO:0000256" key="27">
    <source>
        <dbReference type="ARBA" id="ARBA00048290"/>
    </source>
</evidence>
<evidence type="ECO:0000259" key="35">
    <source>
        <dbReference type="SMART" id="SM00829"/>
    </source>
</evidence>
<keyword evidence="8" id="KW-0644">Prostaglandin metabolism</keyword>
<sequence>MAVAGKRIAYAEAFDGDVKDSNFRLEKIQVPAPKDGEVQLEAVYLTVDPYMRLLTPPVGETMVGEQVAKVVASKDKNVPVGTLVQAQTGWSSHSIAKGSDVVPVPKFTSNDWPKSLALGLLGMPGITAYFAFLDCCRPKAGETVVVSGAAGAVGAVVGQIAKIKGCQVIGFAGSDKKVQYLKDIGYDVAVNYKTMGDLDKKLKEVAPKGVDCYFDLIGGEFSSTVIYNMNAHGRICVCGSISAYNAKEPPKARILQPAINGQRLSIQGFLVFDHKDKYMVAVKQLMIWLQEGKLKYQEHVTKGFENTPKAFKGLFTGANFGKAIVQI</sequence>
<keyword evidence="11" id="KW-0521">NADP</keyword>
<dbReference type="InterPro" id="IPR013149">
    <property type="entry name" value="ADH-like_C"/>
</dbReference>
<evidence type="ECO:0000256" key="12">
    <source>
        <dbReference type="ARBA" id="ARBA00022990"/>
    </source>
</evidence>
<evidence type="ECO:0000256" key="9">
    <source>
        <dbReference type="ARBA" id="ARBA00022553"/>
    </source>
</evidence>
<keyword evidence="9" id="KW-0597">Phosphoprotein</keyword>
<dbReference type="AlphaFoldDB" id="A0A7M7P3F2"/>
<comment type="catalytic activity">
    <reaction evidence="33">
        <text>an n-alkanal + NADP(+) = an alk-2-enal + NADPH + H(+)</text>
        <dbReference type="Rhea" id="RHEA:13737"/>
        <dbReference type="ChEBI" id="CHEBI:12834"/>
        <dbReference type="ChEBI" id="CHEBI:13757"/>
        <dbReference type="ChEBI" id="CHEBI:15378"/>
        <dbReference type="ChEBI" id="CHEBI:57783"/>
        <dbReference type="ChEBI" id="CHEBI:58349"/>
        <dbReference type="EC" id="1.3.1.74"/>
    </reaction>
    <physiologicalReaction direction="right-to-left" evidence="33">
        <dbReference type="Rhea" id="RHEA:13739"/>
    </physiologicalReaction>
</comment>
<evidence type="ECO:0000256" key="32">
    <source>
        <dbReference type="ARBA" id="ARBA00049070"/>
    </source>
</evidence>
<dbReference type="SMART" id="SM00829">
    <property type="entry name" value="PKS_ER"/>
    <property type="match status" value="1"/>
</dbReference>
<evidence type="ECO:0000313" key="37">
    <source>
        <dbReference type="Proteomes" id="UP000007110"/>
    </source>
</evidence>
<keyword evidence="15" id="KW-0379">Hydroxylation</keyword>
<evidence type="ECO:0000256" key="13">
    <source>
        <dbReference type="ARBA" id="ARBA00023002"/>
    </source>
</evidence>
<dbReference type="InterPro" id="IPR011032">
    <property type="entry name" value="GroES-like_sf"/>
</dbReference>
<comment type="catalytic activity">
    <reaction evidence="21">
        <text>decanal + NADP(+) = (2E)-decenal + NADPH + H(+)</text>
        <dbReference type="Rhea" id="RHEA:50612"/>
        <dbReference type="ChEBI" id="CHEBI:15378"/>
        <dbReference type="ChEBI" id="CHEBI:31457"/>
        <dbReference type="ChEBI" id="CHEBI:57783"/>
        <dbReference type="ChEBI" id="CHEBI:58349"/>
        <dbReference type="ChEBI" id="CHEBI:133455"/>
    </reaction>
    <physiologicalReaction direction="right-to-left" evidence="21">
        <dbReference type="Rhea" id="RHEA:50614"/>
    </physiologicalReaction>
</comment>
<dbReference type="GO" id="GO:0006693">
    <property type="term" value="P:prostaglandin metabolic process"/>
    <property type="evidence" value="ECO:0000318"/>
    <property type="project" value="GO_Central"/>
</dbReference>
<organism evidence="36 37">
    <name type="scientific">Strongylocentrotus purpuratus</name>
    <name type="common">Purple sea urchin</name>
    <dbReference type="NCBI Taxonomy" id="7668"/>
    <lineage>
        <taxon>Eukaryota</taxon>
        <taxon>Metazoa</taxon>
        <taxon>Echinodermata</taxon>
        <taxon>Eleutherozoa</taxon>
        <taxon>Echinozoa</taxon>
        <taxon>Echinoidea</taxon>
        <taxon>Euechinoidea</taxon>
        <taxon>Echinacea</taxon>
        <taxon>Camarodonta</taxon>
        <taxon>Echinidea</taxon>
        <taxon>Strongylocentrotidae</taxon>
        <taxon>Strongylocentrotus</taxon>
    </lineage>
</organism>
<evidence type="ECO:0000256" key="11">
    <source>
        <dbReference type="ARBA" id="ARBA00022857"/>
    </source>
</evidence>
<comment type="catalytic activity">
    <reaction evidence="20">
        <text>octanal + NADP(+) = (2E)-octenal + NADPH + H(+)</text>
        <dbReference type="Rhea" id="RHEA:50780"/>
        <dbReference type="ChEBI" id="CHEBI:15378"/>
        <dbReference type="ChEBI" id="CHEBI:17935"/>
        <dbReference type="ChEBI" id="CHEBI:57783"/>
        <dbReference type="ChEBI" id="CHEBI:58349"/>
        <dbReference type="ChEBI" id="CHEBI:61748"/>
    </reaction>
    <physiologicalReaction direction="right-to-left" evidence="20">
        <dbReference type="Rhea" id="RHEA:50782"/>
    </physiologicalReaction>
</comment>
<dbReference type="InterPro" id="IPR036291">
    <property type="entry name" value="NAD(P)-bd_dom_sf"/>
</dbReference>
<comment type="catalytic activity">
    <reaction evidence="31">
        <text>(5S,12S)-dihydroxy-(6E,10E,12E,14Z)-eicosatetraenoate + NADP(+) = 12-oxo-(5S)-hydroxy-(6E,8E,10E,14Z)-eicosatetraenoate + NADPH + H(+)</text>
        <dbReference type="Rhea" id="RHEA:51212"/>
        <dbReference type="ChEBI" id="CHEBI:15378"/>
        <dbReference type="ChEBI" id="CHEBI:57783"/>
        <dbReference type="ChEBI" id="CHEBI:58349"/>
        <dbReference type="ChEBI" id="CHEBI:133974"/>
        <dbReference type="ChEBI" id="CHEBI:133975"/>
    </reaction>
    <physiologicalReaction direction="left-to-right" evidence="31">
        <dbReference type="Rhea" id="RHEA:51213"/>
    </physiologicalReaction>
</comment>
<evidence type="ECO:0000256" key="20">
    <source>
        <dbReference type="ARBA" id="ARBA00047461"/>
    </source>
</evidence>
<dbReference type="RefSeq" id="XP_030845243.1">
    <property type="nucleotide sequence ID" value="XM_030989383.1"/>
</dbReference>
<comment type="similarity">
    <text evidence="2">Belongs to the NADP-dependent oxidoreductase L4BD family.</text>
</comment>
<comment type="subunit">
    <text evidence="3">Monomer or homodimer.</text>
</comment>
<dbReference type="Gene3D" id="3.90.180.10">
    <property type="entry name" value="Medium-chain alcohol dehydrogenases, catalytic domain"/>
    <property type="match status" value="1"/>
</dbReference>
<evidence type="ECO:0000256" key="29">
    <source>
        <dbReference type="ARBA" id="ARBA00048591"/>
    </source>
</evidence>
<name>A0A7M7P3F2_STRPU</name>
<dbReference type="OMA" id="YNNREAS"/>
<dbReference type="GO" id="GO:0047522">
    <property type="term" value="F:15-oxoprostaglandin 13-reductase [NAD(P)+] activity"/>
    <property type="evidence" value="ECO:0000318"/>
    <property type="project" value="GO_Central"/>
</dbReference>
<keyword evidence="10" id="KW-0276">Fatty acid metabolism</keyword>
<evidence type="ECO:0000256" key="26">
    <source>
        <dbReference type="ARBA" id="ARBA00048066"/>
    </source>
</evidence>